<dbReference type="KEGG" id="dwi:6646889"/>
<dbReference type="Proteomes" id="UP000007798">
    <property type="component" value="Unassembled WGS sequence"/>
</dbReference>
<dbReference type="FunCoup" id="B4NAW6">
    <property type="interactions" value="472"/>
</dbReference>
<evidence type="ECO:0000256" key="4">
    <source>
        <dbReference type="SAM" id="Coils"/>
    </source>
</evidence>
<evidence type="ECO:0000256" key="3">
    <source>
        <dbReference type="ARBA" id="ARBA00023212"/>
    </source>
</evidence>
<feature type="coiled-coil region" evidence="4">
    <location>
        <begin position="302"/>
        <end position="329"/>
    </location>
</feature>
<dbReference type="OrthoDB" id="6431598at2759"/>
<dbReference type="PhylomeDB" id="B4NAW6"/>
<evidence type="ECO:0000256" key="2">
    <source>
        <dbReference type="ARBA" id="ARBA00022490"/>
    </source>
</evidence>
<name>B4NAW6_DROWI</name>
<gene>
    <name evidence="5" type="primary">Dwil\GK11298</name>
    <name evidence="5" type="ORF">Dwil_GK11298</name>
</gene>
<dbReference type="PANTHER" id="PTHR31183">
    <property type="entry name" value="TRICHOPLEIN KERATIN FILAMENT-BINDING PROTEIN FAMILY MEMBER"/>
    <property type="match status" value="1"/>
</dbReference>
<organism evidence="5 6">
    <name type="scientific">Drosophila willistoni</name>
    <name type="common">Fruit fly</name>
    <dbReference type="NCBI Taxonomy" id="7260"/>
    <lineage>
        <taxon>Eukaryota</taxon>
        <taxon>Metazoa</taxon>
        <taxon>Ecdysozoa</taxon>
        <taxon>Arthropoda</taxon>
        <taxon>Hexapoda</taxon>
        <taxon>Insecta</taxon>
        <taxon>Pterygota</taxon>
        <taxon>Neoptera</taxon>
        <taxon>Endopterygota</taxon>
        <taxon>Diptera</taxon>
        <taxon>Brachycera</taxon>
        <taxon>Muscomorpha</taxon>
        <taxon>Ephydroidea</taxon>
        <taxon>Drosophilidae</taxon>
        <taxon>Drosophila</taxon>
        <taxon>Sophophora</taxon>
    </lineage>
</organism>
<dbReference type="EMBL" id="CH964232">
    <property type="protein sequence ID" value="EDW80930.1"/>
    <property type="molecule type" value="Genomic_DNA"/>
</dbReference>
<dbReference type="OMA" id="MSGRLNQ"/>
<protein>
    <recommendedName>
        <fullName evidence="7">Trichoplein keratin filament-binding protein</fullName>
    </recommendedName>
</protein>
<feature type="coiled-coil region" evidence="4">
    <location>
        <begin position="49"/>
        <end position="76"/>
    </location>
</feature>
<keyword evidence="6" id="KW-1185">Reference proteome</keyword>
<reference evidence="5 6" key="1">
    <citation type="journal article" date="2007" name="Nature">
        <title>Evolution of genes and genomes on the Drosophila phylogeny.</title>
        <authorList>
            <consortium name="Drosophila 12 Genomes Consortium"/>
            <person name="Clark A.G."/>
            <person name="Eisen M.B."/>
            <person name="Smith D.R."/>
            <person name="Bergman C.M."/>
            <person name="Oliver B."/>
            <person name="Markow T.A."/>
            <person name="Kaufman T.C."/>
            <person name="Kellis M."/>
            <person name="Gelbart W."/>
            <person name="Iyer V.N."/>
            <person name="Pollard D.A."/>
            <person name="Sackton T.B."/>
            <person name="Larracuente A.M."/>
            <person name="Singh N.D."/>
            <person name="Abad J.P."/>
            <person name="Abt D.N."/>
            <person name="Adryan B."/>
            <person name="Aguade M."/>
            <person name="Akashi H."/>
            <person name="Anderson W.W."/>
            <person name="Aquadro C.F."/>
            <person name="Ardell D.H."/>
            <person name="Arguello R."/>
            <person name="Artieri C.G."/>
            <person name="Barbash D.A."/>
            <person name="Barker D."/>
            <person name="Barsanti P."/>
            <person name="Batterham P."/>
            <person name="Batzoglou S."/>
            <person name="Begun D."/>
            <person name="Bhutkar A."/>
            <person name="Blanco E."/>
            <person name="Bosak S.A."/>
            <person name="Bradley R.K."/>
            <person name="Brand A.D."/>
            <person name="Brent M.R."/>
            <person name="Brooks A.N."/>
            <person name="Brown R.H."/>
            <person name="Butlin R.K."/>
            <person name="Caggese C."/>
            <person name="Calvi B.R."/>
            <person name="Bernardo de Carvalho A."/>
            <person name="Caspi A."/>
            <person name="Castrezana S."/>
            <person name="Celniker S.E."/>
            <person name="Chang J.L."/>
            <person name="Chapple C."/>
            <person name="Chatterji S."/>
            <person name="Chinwalla A."/>
            <person name="Civetta A."/>
            <person name="Clifton S.W."/>
            <person name="Comeron J.M."/>
            <person name="Costello J.C."/>
            <person name="Coyne J.A."/>
            <person name="Daub J."/>
            <person name="David R.G."/>
            <person name="Delcher A.L."/>
            <person name="Delehaunty K."/>
            <person name="Do C.B."/>
            <person name="Ebling H."/>
            <person name="Edwards K."/>
            <person name="Eickbush T."/>
            <person name="Evans J.D."/>
            <person name="Filipski A."/>
            <person name="Findeiss S."/>
            <person name="Freyhult E."/>
            <person name="Fulton L."/>
            <person name="Fulton R."/>
            <person name="Garcia A.C."/>
            <person name="Gardiner A."/>
            <person name="Garfield D.A."/>
            <person name="Garvin B.E."/>
            <person name="Gibson G."/>
            <person name="Gilbert D."/>
            <person name="Gnerre S."/>
            <person name="Godfrey J."/>
            <person name="Good R."/>
            <person name="Gotea V."/>
            <person name="Gravely B."/>
            <person name="Greenberg A.J."/>
            <person name="Griffiths-Jones S."/>
            <person name="Gross S."/>
            <person name="Guigo R."/>
            <person name="Gustafson E.A."/>
            <person name="Haerty W."/>
            <person name="Hahn M.W."/>
            <person name="Halligan D.L."/>
            <person name="Halpern A.L."/>
            <person name="Halter G.M."/>
            <person name="Han M.V."/>
            <person name="Heger A."/>
            <person name="Hillier L."/>
            <person name="Hinrichs A.S."/>
            <person name="Holmes I."/>
            <person name="Hoskins R.A."/>
            <person name="Hubisz M.J."/>
            <person name="Hultmark D."/>
            <person name="Huntley M.A."/>
            <person name="Jaffe D.B."/>
            <person name="Jagadeeshan S."/>
            <person name="Jeck W.R."/>
            <person name="Johnson J."/>
            <person name="Jones C.D."/>
            <person name="Jordan W.C."/>
            <person name="Karpen G.H."/>
            <person name="Kataoka E."/>
            <person name="Keightley P.D."/>
            <person name="Kheradpour P."/>
            <person name="Kirkness E.F."/>
            <person name="Koerich L.B."/>
            <person name="Kristiansen K."/>
            <person name="Kudrna D."/>
            <person name="Kulathinal R.J."/>
            <person name="Kumar S."/>
            <person name="Kwok R."/>
            <person name="Lander E."/>
            <person name="Langley C.H."/>
            <person name="Lapoint R."/>
            <person name="Lazzaro B.P."/>
            <person name="Lee S.J."/>
            <person name="Levesque L."/>
            <person name="Li R."/>
            <person name="Lin C.F."/>
            <person name="Lin M.F."/>
            <person name="Lindblad-Toh K."/>
            <person name="Llopart A."/>
            <person name="Long M."/>
            <person name="Low L."/>
            <person name="Lozovsky E."/>
            <person name="Lu J."/>
            <person name="Luo M."/>
            <person name="Machado C.A."/>
            <person name="Makalowski W."/>
            <person name="Marzo M."/>
            <person name="Matsuda M."/>
            <person name="Matzkin L."/>
            <person name="McAllister B."/>
            <person name="McBride C.S."/>
            <person name="McKernan B."/>
            <person name="McKernan K."/>
            <person name="Mendez-Lago M."/>
            <person name="Minx P."/>
            <person name="Mollenhauer M.U."/>
            <person name="Montooth K."/>
            <person name="Mount S.M."/>
            <person name="Mu X."/>
            <person name="Myers E."/>
            <person name="Negre B."/>
            <person name="Newfeld S."/>
            <person name="Nielsen R."/>
            <person name="Noor M.A."/>
            <person name="O'Grady P."/>
            <person name="Pachter L."/>
            <person name="Papaceit M."/>
            <person name="Parisi M.J."/>
            <person name="Parisi M."/>
            <person name="Parts L."/>
            <person name="Pedersen J.S."/>
            <person name="Pesole G."/>
            <person name="Phillippy A.M."/>
            <person name="Ponting C.P."/>
            <person name="Pop M."/>
            <person name="Porcelli D."/>
            <person name="Powell J.R."/>
            <person name="Prohaska S."/>
            <person name="Pruitt K."/>
            <person name="Puig M."/>
            <person name="Quesneville H."/>
            <person name="Ram K.R."/>
            <person name="Rand D."/>
            <person name="Rasmussen M.D."/>
            <person name="Reed L.K."/>
            <person name="Reenan R."/>
            <person name="Reily A."/>
            <person name="Remington K.A."/>
            <person name="Rieger T.T."/>
            <person name="Ritchie M.G."/>
            <person name="Robin C."/>
            <person name="Rogers Y.H."/>
            <person name="Rohde C."/>
            <person name="Rozas J."/>
            <person name="Rubenfield M.J."/>
            <person name="Ruiz A."/>
            <person name="Russo S."/>
            <person name="Salzberg S.L."/>
            <person name="Sanchez-Gracia A."/>
            <person name="Saranga D.J."/>
            <person name="Sato H."/>
            <person name="Schaeffer S.W."/>
            <person name="Schatz M.C."/>
            <person name="Schlenke T."/>
            <person name="Schwartz R."/>
            <person name="Segarra C."/>
            <person name="Singh R.S."/>
            <person name="Sirot L."/>
            <person name="Sirota M."/>
            <person name="Sisneros N.B."/>
            <person name="Smith C.D."/>
            <person name="Smith T.F."/>
            <person name="Spieth J."/>
            <person name="Stage D.E."/>
            <person name="Stark A."/>
            <person name="Stephan W."/>
            <person name="Strausberg R.L."/>
            <person name="Strempel S."/>
            <person name="Sturgill D."/>
            <person name="Sutton G."/>
            <person name="Sutton G.G."/>
            <person name="Tao W."/>
            <person name="Teichmann S."/>
            <person name="Tobari Y.N."/>
            <person name="Tomimura Y."/>
            <person name="Tsolas J.M."/>
            <person name="Valente V.L."/>
            <person name="Venter E."/>
            <person name="Venter J.C."/>
            <person name="Vicario S."/>
            <person name="Vieira F.G."/>
            <person name="Vilella A.J."/>
            <person name="Villasante A."/>
            <person name="Walenz B."/>
            <person name="Wang J."/>
            <person name="Wasserman M."/>
            <person name="Watts T."/>
            <person name="Wilson D."/>
            <person name="Wilson R.K."/>
            <person name="Wing R.A."/>
            <person name="Wolfner M.F."/>
            <person name="Wong A."/>
            <person name="Wong G.K."/>
            <person name="Wu C.I."/>
            <person name="Wu G."/>
            <person name="Yamamoto D."/>
            <person name="Yang H.P."/>
            <person name="Yang S.P."/>
            <person name="Yorke J.A."/>
            <person name="Yoshida K."/>
            <person name="Zdobnov E."/>
            <person name="Zhang P."/>
            <person name="Zhang Y."/>
            <person name="Zimin A.V."/>
            <person name="Baldwin J."/>
            <person name="Abdouelleil A."/>
            <person name="Abdulkadir J."/>
            <person name="Abebe A."/>
            <person name="Abera B."/>
            <person name="Abreu J."/>
            <person name="Acer S.C."/>
            <person name="Aftuck L."/>
            <person name="Alexander A."/>
            <person name="An P."/>
            <person name="Anderson E."/>
            <person name="Anderson S."/>
            <person name="Arachi H."/>
            <person name="Azer M."/>
            <person name="Bachantsang P."/>
            <person name="Barry A."/>
            <person name="Bayul T."/>
            <person name="Berlin A."/>
            <person name="Bessette D."/>
            <person name="Bloom T."/>
            <person name="Blye J."/>
            <person name="Boguslavskiy L."/>
            <person name="Bonnet C."/>
            <person name="Boukhgalter B."/>
            <person name="Bourzgui I."/>
            <person name="Brown A."/>
            <person name="Cahill P."/>
            <person name="Channer S."/>
            <person name="Cheshatsang Y."/>
            <person name="Chuda L."/>
            <person name="Citroen M."/>
            <person name="Collymore A."/>
            <person name="Cooke P."/>
            <person name="Costello M."/>
            <person name="D'Aco K."/>
            <person name="Daza R."/>
            <person name="De Haan G."/>
            <person name="DeGray S."/>
            <person name="DeMaso C."/>
            <person name="Dhargay N."/>
            <person name="Dooley K."/>
            <person name="Dooley E."/>
            <person name="Doricent M."/>
            <person name="Dorje P."/>
            <person name="Dorjee K."/>
            <person name="Dupes A."/>
            <person name="Elong R."/>
            <person name="Falk J."/>
            <person name="Farina A."/>
            <person name="Faro S."/>
            <person name="Ferguson D."/>
            <person name="Fisher S."/>
            <person name="Foley C.D."/>
            <person name="Franke A."/>
            <person name="Friedrich D."/>
            <person name="Gadbois L."/>
            <person name="Gearin G."/>
            <person name="Gearin C.R."/>
            <person name="Giannoukos G."/>
            <person name="Goode T."/>
            <person name="Graham J."/>
            <person name="Grandbois E."/>
            <person name="Grewal S."/>
            <person name="Gyaltsen K."/>
            <person name="Hafez N."/>
            <person name="Hagos B."/>
            <person name="Hall J."/>
            <person name="Henson C."/>
            <person name="Hollinger A."/>
            <person name="Honan T."/>
            <person name="Huard M.D."/>
            <person name="Hughes L."/>
            <person name="Hurhula B."/>
            <person name="Husby M.E."/>
            <person name="Kamat A."/>
            <person name="Kanga B."/>
            <person name="Kashin S."/>
            <person name="Khazanovich D."/>
            <person name="Kisner P."/>
            <person name="Lance K."/>
            <person name="Lara M."/>
            <person name="Lee W."/>
            <person name="Lennon N."/>
            <person name="Letendre F."/>
            <person name="LeVine R."/>
            <person name="Lipovsky A."/>
            <person name="Liu X."/>
            <person name="Liu J."/>
            <person name="Liu S."/>
            <person name="Lokyitsang T."/>
            <person name="Lokyitsang Y."/>
            <person name="Lubonja R."/>
            <person name="Lui A."/>
            <person name="MacDonald P."/>
            <person name="Magnisalis V."/>
            <person name="Maru K."/>
            <person name="Matthews C."/>
            <person name="McCusker W."/>
            <person name="McDonough S."/>
            <person name="Mehta T."/>
            <person name="Meldrim J."/>
            <person name="Meneus L."/>
            <person name="Mihai O."/>
            <person name="Mihalev A."/>
            <person name="Mihova T."/>
            <person name="Mittelman R."/>
            <person name="Mlenga V."/>
            <person name="Montmayeur A."/>
            <person name="Mulrain L."/>
            <person name="Navidi A."/>
            <person name="Naylor J."/>
            <person name="Negash T."/>
            <person name="Nguyen T."/>
            <person name="Nguyen N."/>
            <person name="Nicol R."/>
            <person name="Norbu C."/>
            <person name="Norbu N."/>
            <person name="Novod N."/>
            <person name="O'Neill B."/>
            <person name="Osman S."/>
            <person name="Markiewicz E."/>
            <person name="Oyono O.L."/>
            <person name="Patti C."/>
            <person name="Phunkhang P."/>
            <person name="Pierre F."/>
            <person name="Priest M."/>
            <person name="Raghuraman S."/>
            <person name="Rege F."/>
            <person name="Reyes R."/>
            <person name="Rise C."/>
            <person name="Rogov P."/>
            <person name="Ross K."/>
            <person name="Ryan E."/>
            <person name="Settipalli S."/>
            <person name="Shea T."/>
            <person name="Sherpa N."/>
            <person name="Shi L."/>
            <person name="Shih D."/>
            <person name="Sparrow T."/>
            <person name="Spaulding J."/>
            <person name="Stalker J."/>
            <person name="Stange-Thomann N."/>
            <person name="Stavropoulos S."/>
            <person name="Stone C."/>
            <person name="Strader C."/>
            <person name="Tesfaye S."/>
            <person name="Thomson T."/>
            <person name="Thoulutsang Y."/>
            <person name="Thoulutsang D."/>
            <person name="Topham K."/>
            <person name="Topping I."/>
            <person name="Tsamla T."/>
            <person name="Vassiliev H."/>
            <person name="Vo A."/>
            <person name="Wangchuk T."/>
            <person name="Wangdi T."/>
            <person name="Weiand M."/>
            <person name="Wilkinson J."/>
            <person name="Wilson A."/>
            <person name="Yadav S."/>
            <person name="Young G."/>
            <person name="Yu Q."/>
            <person name="Zembek L."/>
            <person name="Zhong D."/>
            <person name="Zimmer A."/>
            <person name="Zwirko Z."/>
            <person name="Jaffe D.B."/>
            <person name="Alvarez P."/>
            <person name="Brockman W."/>
            <person name="Butler J."/>
            <person name="Chin C."/>
            <person name="Gnerre S."/>
            <person name="Grabherr M."/>
            <person name="Kleber M."/>
            <person name="Mauceli E."/>
            <person name="MacCallum I."/>
        </authorList>
    </citation>
    <scope>NUCLEOTIDE SEQUENCE [LARGE SCALE GENOMIC DNA]</scope>
    <source>
        <strain evidence="6">Tucson 14030-0811.24</strain>
    </source>
</reference>
<dbReference type="InParanoid" id="B4NAW6"/>
<comment type="subcellular location">
    <subcellularLocation>
        <location evidence="1">Cytoplasm</location>
        <location evidence="1">Cytoskeleton</location>
    </subcellularLocation>
</comment>
<dbReference type="InterPro" id="IPR043596">
    <property type="entry name" value="CFAP53/TCHP"/>
</dbReference>
<evidence type="ECO:0000313" key="6">
    <source>
        <dbReference type="Proteomes" id="UP000007798"/>
    </source>
</evidence>
<proteinExistence type="predicted"/>
<dbReference type="eggNOG" id="ENOG502QVSH">
    <property type="taxonomic scope" value="Eukaryota"/>
</dbReference>
<dbReference type="PANTHER" id="PTHR31183:SF2">
    <property type="entry name" value="TRICHOPLEIN KERATIN FILAMENT-BINDING PROTEIN"/>
    <property type="match status" value="1"/>
</dbReference>
<evidence type="ECO:0008006" key="7">
    <source>
        <dbReference type="Google" id="ProtNLM"/>
    </source>
</evidence>
<dbReference type="GO" id="GO:0045095">
    <property type="term" value="C:keratin filament"/>
    <property type="evidence" value="ECO:0007669"/>
    <property type="project" value="TreeGrafter"/>
</dbReference>
<dbReference type="STRING" id="7260.B4NAW6"/>
<accession>B4NAW6</accession>
<dbReference type="SMR" id="B4NAW6"/>
<feature type="coiled-coil region" evidence="4">
    <location>
        <begin position="101"/>
        <end position="185"/>
    </location>
</feature>
<dbReference type="AlphaFoldDB" id="B4NAW6"/>
<evidence type="ECO:0000313" key="5">
    <source>
        <dbReference type="EMBL" id="EDW80930.1"/>
    </source>
</evidence>
<dbReference type="GO" id="GO:0006915">
    <property type="term" value="P:apoptotic process"/>
    <property type="evidence" value="ECO:0007669"/>
    <property type="project" value="TreeGrafter"/>
</dbReference>
<evidence type="ECO:0000256" key="1">
    <source>
        <dbReference type="ARBA" id="ARBA00004245"/>
    </source>
</evidence>
<keyword evidence="3" id="KW-0206">Cytoskeleton</keyword>
<dbReference type="HOGENOM" id="CLU_550088_0_0_1"/>
<sequence length="504" mass="59241">MSARLNQQHLAYAHRREQENSRVQATQEVNRYYNHWGKVTSRFDNWTNKEYYEKAGKKLQTQKEQQEKEVELNERRAKLRHLLDMENEVYDSELGRKRKTREKAAEDLQLLGRVNQSLKEQEQLKRKLEMEAKLYGRWRHGVDDEELLYKSKSNNEVLAKLNWLDKQIENQQQKEQQEALAAERQMQLHKDMLRIEQTHKERQLIREQEIKELRSLQETHMTELKERQQEADKLKMEEQQFRIFLGELNKEKQLLEESTAVVLQEPDISNAFNLKKIKVFIRQRSDTNRKQITLCINLLERMSKYVAKIEDLESLLAKCKKQLEEEALASSQIDAMYESEAKYNLQRCEDNWREQHLERYSTLSKLIDQEHQCLSGLLQENIAQQQVLVELRSTHLAGIEQANKHLEQLSKEQAMPDPELLAETTSQQMASETEISATSSSSSLDLPAKVADSFSNLNLDVWESLPPVRGGIDSPRLSKTRSMNVVNSETAVPPKFARKRVAWT</sequence>
<keyword evidence="2" id="KW-0963">Cytoplasm</keyword>
<keyword evidence="4" id="KW-0175">Coiled coil</keyword>